<dbReference type="AlphaFoldDB" id="A0A1C2IX51"/>
<dbReference type="STRING" id="930.GCA_002079865_02331"/>
<dbReference type="PANTHER" id="PTHR30204">
    <property type="entry name" value="REDOX-CYCLING DRUG-SENSING TRANSCRIPTIONAL ACTIVATOR SOXR"/>
    <property type="match status" value="1"/>
</dbReference>
<evidence type="ECO:0000256" key="3">
    <source>
        <dbReference type="ARBA" id="ARBA00023163"/>
    </source>
</evidence>
<dbReference type="OrthoDB" id="5297305at2"/>
<dbReference type="GeneID" id="60694873"/>
<dbReference type="PANTHER" id="PTHR30204:SF92">
    <property type="entry name" value="HTH-TYPE TRANSCRIPTIONAL REGULATOR ZNTR"/>
    <property type="match status" value="1"/>
</dbReference>
<dbReference type="PRINTS" id="PR00040">
    <property type="entry name" value="HTHMERR"/>
</dbReference>
<feature type="domain" description="HTH merR-type" evidence="4">
    <location>
        <begin position="6"/>
        <end position="73"/>
    </location>
</feature>
<evidence type="ECO:0000313" key="8">
    <source>
        <dbReference type="Proteomes" id="UP000095008"/>
    </source>
</evidence>
<keyword evidence="2" id="KW-0238">DNA-binding</keyword>
<dbReference type="Gene3D" id="1.10.1660.10">
    <property type="match status" value="1"/>
</dbReference>
<keyword evidence="3" id="KW-0804">Transcription</keyword>
<evidence type="ECO:0000313" key="6">
    <source>
        <dbReference type="EMBL" id="OCX70823.1"/>
    </source>
</evidence>
<reference evidence="6 7" key="1">
    <citation type="journal article" date="2016" name="Int. J. Mol. Sci.">
        <title>Comparative genomics of the extreme acidophile Acidithiobacillus thiooxidans reveals intraspecific divergence and niche adaptation.</title>
        <authorList>
            <person name="Zhang X."/>
            <person name="Feng X."/>
            <person name="Tao J."/>
            <person name="Ma L."/>
            <person name="Xiao Y."/>
            <person name="Liang Y."/>
            <person name="Liu X."/>
            <person name="Yin H."/>
        </authorList>
    </citation>
    <scope>NUCLEOTIDE SEQUENCE [LARGE SCALE GENOMIC DNA]</scope>
    <source>
        <strain evidence="6 7">A02</strain>
        <strain evidence="5">DXS-W</strain>
    </source>
</reference>
<dbReference type="Pfam" id="PF09278">
    <property type="entry name" value="MerR-DNA-bind"/>
    <property type="match status" value="1"/>
</dbReference>
<dbReference type="SMART" id="SM00422">
    <property type="entry name" value="HTH_MERR"/>
    <property type="match status" value="1"/>
</dbReference>
<dbReference type="EMBL" id="LWSA01000187">
    <property type="protein sequence ID" value="OCX70823.1"/>
    <property type="molecule type" value="Genomic_DNA"/>
</dbReference>
<dbReference type="InterPro" id="IPR015358">
    <property type="entry name" value="Tscrpt_reg_MerR_DNA-bd"/>
</dbReference>
<dbReference type="Proteomes" id="UP000095008">
    <property type="component" value="Unassembled WGS sequence"/>
</dbReference>
<sequence>MDTPVTIGRLAREAGLAAETLRYYERIGLIQPVQRTQSNYRLYDSHAESRLRFIRRAQNLGFSLTEVKELLDISSSTENDMGDVKALTEQKIAEIDFKIADLQRMRSALAIQAERCPGHGSVDNCPILASLAEAEGDMAVRRRWDVSRDPSAPRSVAQR</sequence>
<evidence type="ECO:0000313" key="5">
    <source>
        <dbReference type="EMBL" id="OCX68315.1"/>
    </source>
</evidence>
<evidence type="ECO:0000313" key="7">
    <source>
        <dbReference type="Proteomes" id="UP000094893"/>
    </source>
</evidence>
<dbReference type="RefSeq" id="WP_010641489.1">
    <property type="nucleotide sequence ID" value="NZ_DAIAWO010000105.1"/>
</dbReference>
<dbReference type="InterPro" id="IPR000551">
    <property type="entry name" value="MerR-type_HTH_dom"/>
</dbReference>
<evidence type="ECO:0000256" key="2">
    <source>
        <dbReference type="ARBA" id="ARBA00023125"/>
    </source>
</evidence>
<comment type="caution">
    <text evidence="6">The sequence shown here is derived from an EMBL/GenBank/DDBJ whole genome shotgun (WGS) entry which is preliminary data.</text>
</comment>
<dbReference type="eggNOG" id="COG0789">
    <property type="taxonomic scope" value="Bacteria"/>
</dbReference>
<dbReference type="CDD" id="cd04770">
    <property type="entry name" value="HTH_HMRTR"/>
    <property type="match status" value="1"/>
</dbReference>
<dbReference type="InterPro" id="IPR009061">
    <property type="entry name" value="DNA-bd_dom_put_sf"/>
</dbReference>
<dbReference type="EMBL" id="LWRY01000271">
    <property type="protein sequence ID" value="OCX68315.1"/>
    <property type="molecule type" value="Genomic_DNA"/>
</dbReference>
<dbReference type="PROSITE" id="PS00552">
    <property type="entry name" value="HTH_MERR_1"/>
    <property type="match status" value="1"/>
</dbReference>
<dbReference type="InterPro" id="IPR047057">
    <property type="entry name" value="MerR_fam"/>
</dbReference>
<organism evidence="6 7">
    <name type="scientific">Acidithiobacillus thiooxidans</name>
    <name type="common">Thiobacillus thiooxidans</name>
    <dbReference type="NCBI Taxonomy" id="930"/>
    <lineage>
        <taxon>Bacteria</taxon>
        <taxon>Pseudomonadati</taxon>
        <taxon>Pseudomonadota</taxon>
        <taxon>Acidithiobacillia</taxon>
        <taxon>Acidithiobacillales</taxon>
        <taxon>Acidithiobacillaceae</taxon>
        <taxon>Acidithiobacillus</taxon>
    </lineage>
</organism>
<proteinExistence type="predicted"/>
<dbReference type="SUPFAM" id="SSF46955">
    <property type="entry name" value="Putative DNA-binding domain"/>
    <property type="match status" value="1"/>
</dbReference>
<protein>
    <submittedName>
        <fullName evidence="6">Heavy metal-responsive transcriptional regulator</fullName>
    </submittedName>
</protein>
<dbReference type="Proteomes" id="UP000094893">
    <property type="component" value="Unassembled WGS sequence"/>
</dbReference>
<dbReference type="Pfam" id="PF00376">
    <property type="entry name" value="MerR"/>
    <property type="match status" value="1"/>
</dbReference>
<keyword evidence="1" id="KW-0805">Transcription regulation</keyword>
<name>A0A1C2IX51_ACITH</name>
<evidence type="ECO:0000259" key="4">
    <source>
        <dbReference type="PROSITE" id="PS50937"/>
    </source>
</evidence>
<evidence type="ECO:0000256" key="1">
    <source>
        <dbReference type="ARBA" id="ARBA00023015"/>
    </source>
</evidence>
<keyword evidence="8" id="KW-1185">Reference proteome</keyword>
<dbReference type="PROSITE" id="PS50937">
    <property type="entry name" value="HTH_MERR_2"/>
    <property type="match status" value="1"/>
</dbReference>
<dbReference type="GO" id="GO:0003700">
    <property type="term" value="F:DNA-binding transcription factor activity"/>
    <property type="evidence" value="ECO:0007669"/>
    <property type="project" value="InterPro"/>
</dbReference>
<gene>
    <name evidence="5" type="ORF">A6M23_18375</name>
    <name evidence="6" type="ORF">A6P07_13470</name>
</gene>
<accession>A0A1C2IX51</accession>
<dbReference type="GO" id="GO:0003677">
    <property type="term" value="F:DNA binding"/>
    <property type="evidence" value="ECO:0007669"/>
    <property type="project" value="UniProtKB-KW"/>
</dbReference>